<keyword evidence="3" id="KW-1185">Reference proteome</keyword>
<dbReference type="EMBL" id="JBBPIX010000014">
    <property type="protein sequence ID" value="MEK6466515.1"/>
    <property type="molecule type" value="Genomic_DNA"/>
</dbReference>
<dbReference type="Pfam" id="PF12802">
    <property type="entry name" value="MarR_2"/>
    <property type="match status" value="1"/>
</dbReference>
<dbReference type="PANTHER" id="PTHR33164:SF104">
    <property type="entry name" value="TRANSCRIPTIONAL REGULATORY PROTEIN"/>
    <property type="match status" value="1"/>
</dbReference>
<dbReference type="InterPro" id="IPR036388">
    <property type="entry name" value="WH-like_DNA-bd_sf"/>
</dbReference>
<dbReference type="PANTHER" id="PTHR33164">
    <property type="entry name" value="TRANSCRIPTIONAL REGULATOR, MARR FAMILY"/>
    <property type="match status" value="1"/>
</dbReference>
<dbReference type="InterPro" id="IPR000835">
    <property type="entry name" value="HTH_MarR-typ"/>
</dbReference>
<dbReference type="InterPro" id="IPR039422">
    <property type="entry name" value="MarR/SlyA-like"/>
</dbReference>
<protein>
    <submittedName>
        <fullName evidence="2">MarR family transcriptional regulator</fullName>
    </submittedName>
</protein>
<evidence type="ECO:0000313" key="2">
    <source>
        <dbReference type="EMBL" id="MEK6466515.1"/>
    </source>
</evidence>
<accession>A0ABU9AKA5</accession>
<dbReference type="Gene3D" id="1.10.10.10">
    <property type="entry name" value="Winged helix-like DNA-binding domain superfamily/Winged helix DNA-binding domain"/>
    <property type="match status" value="1"/>
</dbReference>
<evidence type="ECO:0000313" key="3">
    <source>
        <dbReference type="Proteomes" id="UP001367513"/>
    </source>
</evidence>
<comment type="caution">
    <text evidence="2">The sequence shown here is derived from an EMBL/GenBank/DDBJ whole genome shotgun (WGS) entry which is preliminary data.</text>
</comment>
<reference evidence="2 3" key="1">
    <citation type="submission" date="2024-03" db="EMBL/GenBank/DDBJ databases">
        <title>Draft genome sequence of Pseudonocardia carboxydivorans JCM 14827.</title>
        <authorList>
            <person name="Duangmal K."/>
        </authorList>
    </citation>
    <scope>NUCLEOTIDE SEQUENCE [LARGE SCALE GENOMIC DNA]</scope>
    <source>
        <strain evidence="2 3">JCM 14827</strain>
    </source>
</reference>
<sequence>MQGPINDRLIATFGLLAEAYSATERRVGPAMESATGLPHAWFEVLIRLARSDGGQLTMGALAEEVALTSGGVTRLVDRMIGAGLVERRSSPRDRRVTHAAITGPGRTALDRAAVVHARTLREVFAGFSDRDLAALDGLLDRLRGSAHRQG</sequence>
<dbReference type="Proteomes" id="UP001367513">
    <property type="component" value="Unassembled WGS sequence"/>
</dbReference>
<proteinExistence type="predicted"/>
<dbReference type="InterPro" id="IPR036390">
    <property type="entry name" value="WH_DNA-bd_sf"/>
</dbReference>
<gene>
    <name evidence="2" type="ORF">WG925_22455</name>
</gene>
<dbReference type="RefSeq" id="WP_346107892.1">
    <property type="nucleotide sequence ID" value="NZ_BAAAOD010000079.1"/>
</dbReference>
<dbReference type="PRINTS" id="PR00598">
    <property type="entry name" value="HTHMARR"/>
</dbReference>
<evidence type="ECO:0000259" key="1">
    <source>
        <dbReference type="PROSITE" id="PS50995"/>
    </source>
</evidence>
<dbReference type="SUPFAM" id="SSF46785">
    <property type="entry name" value="Winged helix' DNA-binding domain"/>
    <property type="match status" value="1"/>
</dbReference>
<organism evidence="2 3">
    <name type="scientific">Pseudonocardia alni subsp. carboxydivorans</name>
    <dbReference type="NCBI Taxonomy" id="415010"/>
    <lineage>
        <taxon>Bacteria</taxon>
        <taxon>Bacillati</taxon>
        <taxon>Actinomycetota</taxon>
        <taxon>Actinomycetes</taxon>
        <taxon>Pseudonocardiales</taxon>
        <taxon>Pseudonocardiaceae</taxon>
        <taxon>Pseudonocardia</taxon>
    </lineage>
</organism>
<dbReference type="PROSITE" id="PS50995">
    <property type="entry name" value="HTH_MARR_2"/>
    <property type="match status" value="1"/>
</dbReference>
<feature type="domain" description="HTH marR-type" evidence="1">
    <location>
        <begin position="6"/>
        <end position="144"/>
    </location>
</feature>
<name>A0ABU9AKA5_PSEA5</name>
<dbReference type="SMART" id="SM00347">
    <property type="entry name" value="HTH_MARR"/>
    <property type="match status" value="1"/>
</dbReference>